<keyword evidence="1" id="KW-0862">Zinc</keyword>
<keyword evidence="4" id="KW-1185">Reference proteome</keyword>
<dbReference type="InterPro" id="IPR047153">
    <property type="entry name" value="TRIM45/56/19-like"/>
</dbReference>
<dbReference type="SUPFAM" id="SSF57845">
    <property type="entry name" value="B-box zinc-binding domain"/>
    <property type="match status" value="1"/>
</dbReference>
<evidence type="ECO:0000313" key="5">
    <source>
        <dbReference type="RefSeq" id="XP_022321431.1"/>
    </source>
</evidence>
<evidence type="ECO:0000259" key="3">
    <source>
        <dbReference type="PROSITE" id="PS50119"/>
    </source>
</evidence>
<dbReference type="Proteomes" id="UP000694844">
    <property type="component" value="Chromosome 3"/>
</dbReference>
<feature type="domain" description="B box-type" evidence="3">
    <location>
        <begin position="10"/>
        <end position="55"/>
    </location>
</feature>
<dbReference type="OrthoDB" id="6121413at2759"/>
<proteinExistence type="predicted"/>
<dbReference type="GeneID" id="111123416"/>
<protein>
    <submittedName>
        <fullName evidence="5">Uncharacterized protein LOC111123416</fullName>
    </submittedName>
</protein>
<dbReference type="PROSITE" id="PS50119">
    <property type="entry name" value="ZF_BBOX"/>
    <property type="match status" value="2"/>
</dbReference>
<dbReference type="InterPro" id="IPR000315">
    <property type="entry name" value="Znf_B-box"/>
</dbReference>
<dbReference type="SMART" id="SM00336">
    <property type="entry name" value="BBOX"/>
    <property type="match status" value="2"/>
</dbReference>
<dbReference type="GO" id="GO:0008270">
    <property type="term" value="F:zinc ion binding"/>
    <property type="evidence" value="ECO:0007669"/>
    <property type="project" value="UniProtKB-KW"/>
</dbReference>
<organism evidence="4 5">
    <name type="scientific">Crassostrea virginica</name>
    <name type="common">Eastern oyster</name>
    <dbReference type="NCBI Taxonomy" id="6565"/>
    <lineage>
        <taxon>Eukaryota</taxon>
        <taxon>Metazoa</taxon>
        <taxon>Spiralia</taxon>
        <taxon>Lophotrochozoa</taxon>
        <taxon>Mollusca</taxon>
        <taxon>Bivalvia</taxon>
        <taxon>Autobranchia</taxon>
        <taxon>Pteriomorphia</taxon>
        <taxon>Ostreida</taxon>
        <taxon>Ostreoidea</taxon>
        <taxon>Ostreidae</taxon>
        <taxon>Crassostrea</taxon>
    </lineage>
</organism>
<dbReference type="InterPro" id="IPR011042">
    <property type="entry name" value="6-blade_b-propeller_TolB-like"/>
</dbReference>
<dbReference type="PANTHER" id="PTHR25462:SF300">
    <property type="entry name" value="RING-TYPE DOMAIN-CONTAINING PROTEIN"/>
    <property type="match status" value="1"/>
</dbReference>
<evidence type="ECO:0000256" key="2">
    <source>
        <dbReference type="SAM" id="Coils"/>
    </source>
</evidence>
<dbReference type="RefSeq" id="XP_022321431.1">
    <property type="nucleotide sequence ID" value="XM_022465723.1"/>
</dbReference>
<dbReference type="AlphaFoldDB" id="A0A8B8D3N8"/>
<dbReference type="PANTHER" id="PTHR25462">
    <property type="entry name" value="BONUS, ISOFORM C-RELATED"/>
    <property type="match status" value="1"/>
</dbReference>
<keyword evidence="2" id="KW-0175">Coiled coil</keyword>
<keyword evidence="1" id="KW-0479">Metal-binding</keyword>
<sequence>MASDVATQSQEVIECGLCRNPVSSFCRQCGVNLCDSCIPNHLRVKSKTGHVIVNFTTKYEDDDSCFCESHPQYECSSYCKTCEVPICLHCTSHKSHQISELSDKIEELIKGISRESDRLQSFRHQLETVLDHTTKQLSSLPSFYQKRKDEVTANGQEWYRQIEKTVKNLHQELDDLKKENEAVLLKQKGEIEEMIGTAVEMIRKATNIQASKKVKQMEKFKPVIERQETLKEFTQYTFPTFHECKIDGHYLQTYFGYTEKIKERKISLLENKFIPDTDSGRKVLEVPSVSSVIDTGFPASEKYDDRLYDMAVTDDQKVWMGGASYELKLFDLQGHLHRTVTITTHSMFICLYNKQVVYSDIKAVKKISDDDTVVTMFTTGDWEPFGITGSASGDLLVCLRKDDQSKVVRYSSTGTVLQEIQYDSQCQPLYQHAWYIAENVNGDIIVTDYNMEKVITVDRLGIFRYSYTGGKSASSVATDSVGHVYVTDYTGDKIHMLDRDGRFLRYIIPEGGIKYPRPVCMIGDGEMIVGESKTGLAKRIKFLE</sequence>
<keyword evidence="1" id="KW-0863">Zinc-finger</keyword>
<dbReference type="KEGG" id="cvn:111123416"/>
<dbReference type="SUPFAM" id="SSF63829">
    <property type="entry name" value="Calcium-dependent phosphotriesterase"/>
    <property type="match status" value="1"/>
</dbReference>
<reference evidence="5" key="1">
    <citation type="submission" date="2025-08" db="UniProtKB">
        <authorList>
            <consortium name="RefSeq"/>
        </authorList>
    </citation>
    <scope>IDENTIFICATION</scope>
    <source>
        <tissue evidence="5">Whole sample</tissue>
    </source>
</reference>
<evidence type="ECO:0000313" key="4">
    <source>
        <dbReference type="Proteomes" id="UP000694844"/>
    </source>
</evidence>
<accession>A0A8B8D3N8</accession>
<feature type="coiled-coil region" evidence="2">
    <location>
        <begin position="159"/>
        <end position="186"/>
    </location>
</feature>
<dbReference type="Gene3D" id="3.30.160.60">
    <property type="entry name" value="Classic Zinc Finger"/>
    <property type="match status" value="1"/>
</dbReference>
<dbReference type="Gene3D" id="2.120.10.30">
    <property type="entry name" value="TolB, C-terminal domain"/>
    <property type="match status" value="1"/>
</dbReference>
<dbReference type="Pfam" id="PF00643">
    <property type="entry name" value="zf-B_box"/>
    <property type="match status" value="1"/>
</dbReference>
<gene>
    <name evidence="5" type="primary">LOC111123416</name>
</gene>
<feature type="domain" description="B box-type" evidence="3">
    <location>
        <begin position="62"/>
        <end position="108"/>
    </location>
</feature>
<evidence type="ECO:0000256" key="1">
    <source>
        <dbReference type="PROSITE-ProRule" id="PRU00024"/>
    </source>
</evidence>
<name>A0A8B8D3N8_CRAVI</name>